<dbReference type="Proteomes" id="UP000293195">
    <property type="component" value="Unassembled WGS sequence"/>
</dbReference>
<name>A0ABY0FV66_9PLEO</name>
<protein>
    <recommendedName>
        <fullName evidence="1">Heterokaryon incompatibility domain-containing protein</fullName>
    </recommendedName>
</protein>
<evidence type="ECO:0000259" key="1">
    <source>
        <dbReference type="Pfam" id="PF06985"/>
    </source>
</evidence>
<proteinExistence type="predicted"/>
<comment type="caution">
    <text evidence="2">The sequence shown here is derived from an EMBL/GenBank/DDBJ whole genome shotgun (WGS) entry which is preliminary data.</text>
</comment>
<evidence type="ECO:0000313" key="2">
    <source>
        <dbReference type="EMBL" id="RYN90268.1"/>
    </source>
</evidence>
<feature type="domain" description="Heterokaryon incompatibility" evidence="1">
    <location>
        <begin position="73"/>
        <end position="184"/>
    </location>
</feature>
<dbReference type="Pfam" id="PF06985">
    <property type="entry name" value="HET"/>
    <property type="match status" value="1"/>
</dbReference>
<accession>A0ABY0FV66</accession>
<dbReference type="PANTHER" id="PTHR33112">
    <property type="entry name" value="DOMAIN PROTEIN, PUTATIVE-RELATED"/>
    <property type="match status" value="1"/>
</dbReference>
<sequence>MLSTYARGSSVPIDSTIDLENIRNWRRACRNTHGDCCNDDHAETLAQHIDRLILVDVFNGSLVILSTSSPITYVALPYVWGAVPMFKTKRSNIDILLQPGALYNKQNGIMLPDTIRYAIYLAKALGERYVWVDCLSTVQDTCSEEMEITLRAMARIYASADFMVVASDGNDADHGLRGVGGPSKNRIPSPNPTPIYGVPTQNIRNGRLGAGRFKNLCSLVVSSYSVALCPGCVDAVSGKRASICSDVQKISIPLRKMNGQQSFRILAYQWL</sequence>
<keyword evidence="3" id="KW-1185">Reference proteome</keyword>
<evidence type="ECO:0000313" key="3">
    <source>
        <dbReference type="Proteomes" id="UP000293195"/>
    </source>
</evidence>
<organism evidence="2 3">
    <name type="scientific">Alternaria tenuissima</name>
    <dbReference type="NCBI Taxonomy" id="119927"/>
    <lineage>
        <taxon>Eukaryota</taxon>
        <taxon>Fungi</taxon>
        <taxon>Dikarya</taxon>
        <taxon>Ascomycota</taxon>
        <taxon>Pezizomycotina</taxon>
        <taxon>Dothideomycetes</taxon>
        <taxon>Pleosporomycetidae</taxon>
        <taxon>Pleosporales</taxon>
        <taxon>Pleosporineae</taxon>
        <taxon>Pleosporaceae</taxon>
        <taxon>Alternaria</taxon>
        <taxon>Alternaria sect. Alternaria</taxon>
        <taxon>Alternaria alternata complex</taxon>
    </lineage>
</organism>
<reference evidence="3" key="1">
    <citation type="journal article" date="2019" name="bioRxiv">
        <title>Genomics, evolutionary history and diagnostics of the Alternaria alternata species group including apple and Asian pear pathotypes.</title>
        <authorList>
            <person name="Armitage A.D."/>
            <person name="Cockerton H.M."/>
            <person name="Sreenivasaprasad S."/>
            <person name="Woodhall J.W."/>
            <person name="Lane C.R."/>
            <person name="Harrison R.J."/>
            <person name="Clarkson J.P."/>
        </authorList>
    </citation>
    <scope>NUCLEOTIDE SEQUENCE [LARGE SCALE GENOMIC DNA]</scope>
    <source>
        <strain evidence="3">FERA 635</strain>
    </source>
</reference>
<dbReference type="PANTHER" id="PTHR33112:SF12">
    <property type="entry name" value="HETEROKARYON INCOMPATIBILITY DOMAIN-CONTAINING PROTEIN"/>
    <property type="match status" value="1"/>
</dbReference>
<dbReference type="InterPro" id="IPR010730">
    <property type="entry name" value="HET"/>
</dbReference>
<gene>
    <name evidence="2" type="ORF">AA0119_g11058</name>
</gene>
<dbReference type="EMBL" id="PDXF01000077">
    <property type="protein sequence ID" value="RYN90268.1"/>
    <property type="molecule type" value="Genomic_DNA"/>
</dbReference>